<keyword evidence="1" id="KW-0456">Lyase</keyword>
<comment type="caution">
    <text evidence="1">The sequence shown here is derived from an EMBL/GenBank/DDBJ whole genome shotgun (WGS) entry which is preliminary data.</text>
</comment>
<organism evidence="1 2">
    <name type="scientific">Methanothrix harundinacea</name>
    <dbReference type="NCBI Taxonomy" id="301375"/>
    <lineage>
        <taxon>Archaea</taxon>
        <taxon>Methanobacteriati</taxon>
        <taxon>Methanobacteriota</taxon>
        <taxon>Stenosarchaea group</taxon>
        <taxon>Methanomicrobia</taxon>
        <taxon>Methanotrichales</taxon>
        <taxon>Methanotrichaceae</taxon>
        <taxon>Methanothrix</taxon>
    </lineage>
</organism>
<dbReference type="PANTHER" id="PTHR12697">
    <property type="entry name" value="PBS LYASE HEAT-LIKE PROTEIN"/>
    <property type="match status" value="1"/>
</dbReference>
<dbReference type="SMART" id="SM00567">
    <property type="entry name" value="EZ_HEAT"/>
    <property type="match status" value="2"/>
</dbReference>
<dbReference type="AlphaFoldDB" id="A0A101FT81"/>
<dbReference type="GO" id="GO:0016491">
    <property type="term" value="F:oxidoreductase activity"/>
    <property type="evidence" value="ECO:0007669"/>
    <property type="project" value="TreeGrafter"/>
</dbReference>
<gene>
    <name evidence="1" type="ORF">XD72_1609</name>
</gene>
<sequence>MQKVGACGSYLGSSTEFFVLGDDFDDAVTTPKSLKERLRSELERGSRQVRWRAARALGEMKDPVSIPYLASALVDESPVVRWEAAKALGEIGGFRVVEALSAVLNDESRQVQKRAAKALIDLLGVPGPDPEKLDRLMKLLPSGNEQVVESLVRMGPVADGVLTERLKDDSFFVRRDAARVLARRIRVEIEALTRSGRKSWDPAKIASLYRFRSRVDCKGIVRRVEYTGFDEISGIILGEEKLGFSPLFDDEAPSINGLDLRLIGLNDLFGPKIDRLERVGRTLVLFSEVEKLAIKLGLGPEDGNRLLLEAAMQDRLGRLREDLGLKSSLPGPIDLNGDGYLFRLRLSDLPQKLREDLKVLADPMAICYSPPRGYFNYLNDPTLSSDSVLEGLLRSAHDLAVLARNGLVHDALIPLFHNREQVGRRRDRGIYRWWSEIPGRLDRWQKSCEYPNLRLSGIADFEHFRQFAEISPRELQHLIGDQLLSISLVLASYFRISGGFDDDLVTEALRSAFETYFLAFTSKKSRPTSFSRSKTPLIDCIDWVHLASRMREEMGGERYMRGLVRGAGPGGADQEVENGPHLGLFGGYFPLPELVRAIHLTTTLAILEGSG</sequence>
<dbReference type="Proteomes" id="UP000057043">
    <property type="component" value="Unassembled WGS sequence"/>
</dbReference>
<dbReference type="GO" id="GO:0016829">
    <property type="term" value="F:lyase activity"/>
    <property type="evidence" value="ECO:0007669"/>
    <property type="project" value="UniProtKB-KW"/>
</dbReference>
<accession>A0A101FT81</accession>
<evidence type="ECO:0000313" key="2">
    <source>
        <dbReference type="Proteomes" id="UP000057043"/>
    </source>
</evidence>
<protein>
    <submittedName>
        <fullName evidence="1">PBS lyase HEAT domain protein repeat-containing protein</fullName>
    </submittedName>
</protein>
<name>A0A101FT81_9EURY</name>
<dbReference type="Gene3D" id="1.25.10.10">
    <property type="entry name" value="Leucine-rich Repeat Variant"/>
    <property type="match status" value="1"/>
</dbReference>
<dbReference type="SUPFAM" id="SSF48371">
    <property type="entry name" value="ARM repeat"/>
    <property type="match status" value="1"/>
</dbReference>
<proteinExistence type="predicted"/>
<dbReference type="PATRIC" id="fig|301375.7.peg.1739"/>
<dbReference type="InterPro" id="IPR004155">
    <property type="entry name" value="PBS_lyase_HEAT"/>
</dbReference>
<dbReference type="PANTHER" id="PTHR12697:SF5">
    <property type="entry name" value="DEOXYHYPUSINE HYDROXYLASE"/>
    <property type="match status" value="1"/>
</dbReference>
<dbReference type="InterPro" id="IPR016024">
    <property type="entry name" value="ARM-type_fold"/>
</dbReference>
<dbReference type="EMBL" id="LGFT01000037">
    <property type="protein sequence ID" value="KUK44030.1"/>
    <property type="molecule type" value="Genomic_DNA"/>
</dbReference>
<dbReference type="InterPro" id="IPR011989">
    <property type="entry name" value="ARM-like"/>
</dbReference>
<reference evidence="1 2" key="1">
    <citation type="journal article" date="2015" name="MBio">
        <title>Genome-Resolved Metagenomic Analysis Reveals Roles for Candidate Phyla and Other Microbial Community Members in Biogeochemical Transformations in Oil Reservoirs.</title>
        <authorList>
            <person name="Hu P."/>
            <person name="Tom L."/>
            <person name="Singh A."/>
            <person name="Thomas B.C."/>
            <person name="Baker B.J."/>
            <person name="Piceno Y.M."/>
            <person name="Andersen G.L."/>
            <person name="Banfield J.F."/>
        </authorList>
    </citation>
    <scope>NUCLEOTIDE SEQUENCE [LARGE SCALE GENOMIC DNA]</scope>
    <source>
        <strain evidence="1">57_489</strain>
    </source>
</reference>
<evidence type="ECO:0000313" key="1">
    <source>
        <dbReference type="EMBL" id="KUK44030.1"/>
    </source>
</evidence>
<dbReference type="Pfam" id="PF13646">
    <property type="entry name" value="HEAT_2"/>
    <property type="match status" value="1"/>
</dbReference>